<dbReference type="EMBL" id="QJNU01000224">
    <property type="protein sequence ID" value="RYP04163.1"/>
    <property type="molecule type" value="Genomic_DNA"/>
</dbReference>
<name>A0A4Q4TFV1_9PEZI</name>
<dbReference type="AlphaFoldDB" id="A0A4Q4TFV1"/>
<keyword evidence="3" id="KW-1185">Reference proteome</keyword>
<protein>
    <recommendedName>
        <fullName evidence="4">Ecp2 effector protein domain-containing protein</fullName>
    </recommendedName>
</protein>
<evidence type="ECO:0000313" key="2">
    <source>
        <dbReference type="EMBL" id="RYP04163.1"/>
    </source>
</evidence>
<accession>A0A4Q4TFV1</accession>
<keyword evidence="1" id="KW-0732">Signal</keyword>
<reference evidence="2 3" key="1">
    <citation type="submission" date="2018-06" db="EMBL/GenBank/DDBJ databases">
        <title>Complete Genomes of Monosporascus.</title>
        <authorList>
            <person name="Robinson A.J."/>
            <person name="Natvig D.O."/>
        </authorList>
    </citation>
    <scope>NUCLEOTIDE SEQUENCE [LARGE SCALE GENOMIC DNA]</scope>
    <source>
        <strain evidence="2 3">CBS 110550</strain>
    </source>
</reference>
<evidence type="ECO:0000313" key="3">
    <source>
        <dbReference type="Proteomes" id="UP000293360"/>
    </source>
</evidence>
<comment type="caution">
    <text evidence="2">The sequence shown here is derived from an EMBL/GenBank/DDBJ whole genome shotgun (WGS) entry which is preliminary data.</text>
</comment>
<sequence>MHASSTVTRIVLTILPLLSQTSAWLVEFWDTQPNCGDNGGAADTERGGLPYQENCSLLGLEDVQAMLISDWDDGCKVSLFDGSPSSALCMGEPVWEKYKEEVAEDGNLADNNYSCQVNIEGRGVTYVSYKCGE</sequence>
<dbReference type="Proteomes" id="UP000293360">
    <property type="component" value="Unassembled WGS sequence"/>
</dbReference>
<feature type="chain" id="PRO_5020540934" description="Ecp2 effector protein domain-containing protein" evidence="1">
    <location>
        <begin position="24"/>
        <end position="133"/>
    </location>
</feature>
<proteinExistence type="predicted"/>
<organism evidence="2 3">
    <name type="scientific">Monosporascus ibericus</name>
    <dbReference type="NCBI Taxonomy" id="155417"/>
    <lineage>
        <taxon>Eukaryota</taxon>
        <taxon>Fungi</taxon>
        <taxon>Dikarya</taxon>
        <taxon>Ascomycota</taxon>
        <taxon>Pezizomycotina</taxon>
        <taxon>Sordariomycetes</taxon>
        <taxon>Xylariomycetidae</taxon>
        <taxon>Xylariales</taxon>
        <taxon>Xylariales incertae sedis</taxon>
        <taxon>Monosporascus</taxon>
    </lineage>
</organism>
<evidence type="ECO:0000256" key="1">
    <source>
        <dbReference type="SAM" id="SignalP"/>
    </source>
</evidence>
<feature type="signal peptide" evidence="1">
    <location>
        <begin position="1"/>
        <end position="23"/>
    </location>
</feature>
<evidence type="ECO:0008006" key="4">
    <source>
        <dbReference type="Google" id="ProtNLM"/>
    </source>
</evidence>
<dbReference type="OrthoDB" id="3789428at2759"/>
<gene>
    <name evidence="2" type="ORF">DL764_004630</name>
</gene>